<protein>
    <submittedName>
        <fullName evidence="1">Uncharacterized protein</fullName>
    </submittedName>
</protein>
<reference evidence="1" key="1">
    <citation type="submission" date="2020-06" db="EMBL/GenBank/DDBJ databases">
        <title>Unique genomic features of the anaerobic methanotrophic archaea.</title>
        <authorList>
            <person name="Chadwick G.L."/>
            <person name="Skennerton C.T."/>
            <person name="Laso-Perez R."/>
            <person name="Leu A.O."/>
            <person name="Speth D.R."/>
            <person name="Yu H."/>
            <person name="Morgan-Lang C."/>
            <person name="Hatzenpichler R."/>
            <person name="Goudeau D."/>
            <person name="Malmstrom R."/>
            <person name="Brazelton W.J."/>
            <person name="Woyke T."/>
            <person name="Hallam S.J."/>
            <person name="Tyson G.W."/>
            <person name="Wegener G."/>
            <person name="Boetius A."/>
            <person name="Orphan V."/>
        </authorList>
    </citation>
    <scope>NUCLEOTIDE SEQUENCE</scope>
</reference>
<dbReference type="EMBL" id="MT631574">
    <property type="protein sequence ID" value="QNO54270.1"/>
    <property type="molecule type" value="Genomic_DNA"/>
</dbReference>
<dbReference type="AlphaFoldDB" id="A0A7G9Z1Y6"/>
<evidence type="ECO:0000313" key="1">
    <source>
        <dbReference type="EMBL" id="QNO54270.1"/>
    </source>
</evidence>
<gene>
    <name evidence="1" type="ORF">FGBIHFOD_00010</name>
    <name evidence="2" type="ORF">KFNHKPCL_00006</name>
</gene>
<organism evidence="1">
    <name type="scientific">Candidatus Methanophaga sp. ANME-1 ERB7</name>
    <dbReference type="NCBI Taxonomy" id="2759913"/>
    <lineage>
        <taxon>Archaea</taxon>
        <taxon>Methanobacteriati</taxon>
        <taxon>Methanobacteriota</taxon>
        <taxon>Stenosarchaea group</taxon>
        <taxon>Methanomicrobia</taxon>
        <taxon>Candidatus Methanophagales</taxon>
        <taxon>Candidatus Methanophagaceae</taxon>
        <taxon>Candidatus Methanophaga</taxon>
    </lineage>
</organism>
<sequence>MKFASPYFLILLPTTLSFSLRNVALRKLLIILCGMTRVEDERAKEKKLIETRCPKFVQDAADIIELVSE</sequence>
<evidence type="ECO:0000313" key="2">
    <source>
        <dbReference type="EMBL" id="QNO57558.1"/>
    </source>
</evidence>
<name>A0A7G9Z1Y6_9EURY</name>
<proteinExistence type="predicted"/>
<accession>A0A7G9Z1Y6</accession>
<dbReference type="EMBL" id="MT631692">
    <property type="protein sequence ID" value="QNO57558.1"/>
    <property type="molecule type" value="Genomic_DNA"/>
</dbReference>